<feature type="region of interest" description="Disordered" evidence="2">
    <location>
        <begin position="385"/>
        <end position="420"/>
    </location>
</feature>
<protein>
    <submittedName>
        <fullName evidence="3">Uncharacterized protein</fullName>
    </submittedName>
</protein>
<dbReference type="KEGG" id="tet:TTHERM_00029920"/>
<accession>Q22MY1</accession>
<dbReference type="HOGENOM" id="CLU_305349_0_0_1"/>
<proteinExistence type="predicted"/>
<dbReference type="GeneID" id="7833568"/>
<dbReference type="Proteomes" id="UP000009168">
    <property type="component" value="Unassembled WGS sequence"/>
</dbReference>
<reference evidence="4" key="1">
    <citation type="journal article" date="2006" name="PLoS Biol.">
        <title>Macronuclear genome sequence of the ciliate Tetrahymena thermophila, a model eukaryote.</title>
        <authorList>
            <person name="Eisen J.A."/>
            <person name="Coyne R.S."/>
            <person name="Wu M."/>
            <person name="Wu D."/>
            <person name="Thiagarajan M."/>
            <person name="Wortman J.R."/>
            <person name="Badger J.H."/>
            <person name="Ren Q."/>
            <person name="Amedeo P."/>
            <person name="Jones K.M."/>
            <person name="Tallon L.J."/>
            <person name="Delcher A.L."/>
            <person name="Salzberg S.L."/>
            <person name="Silva J.C."/>
            <person name="Haas B.J."/>
            <person name="Majoros W.H."/>
            <person name="Farzad M."/>
            <person name="Carlton J.M."/>
            <person name="Smith R.K. Jr."/>
            <person name="Garg J."/>
            <person name="Pearlman R.E."/>
            <person name="Karrer K.M."/>
            <person name="Sun L."/>
            <person name="Manning G."/>
            <person name="Elde N.C."/>
            <person name="Turkewitz A.P."/>
            <person name="Asai D.J."/>
            <person name="Wilkes D.E."/>
            <person name="Wang Y."/>
            <person name="Cai H."/>
            <person name="Collins K."/>
            <person name="Stewart B.A."/>
            <person name="Lee S.R."/>
            <person name="Wilamowska K."/>
            <person name="Weinberg Z."/>
            <person name="Ruzzo W.L."/>
            <person name="Wloga D."/>
            <person name="Gaertig J."/>
            <person name="Frankel J."/>
            <person name="Tsao C.-C."/>
            <person name="Gorovsky M.A."/>
            <person name="Keeling P.J."/>
            <person name="Waller R.F."/>
            <person name="Patron N.J."/>
            <person name="Cherry J.M."/>
            <person name="Stover N.A."/>
            <person name="Krieger C.J."/>
            <person name="del Toro C."/>
            <person name="Ryder H.F."/>
            <person name="Williamson S.C."/>
            <person name="Barbeau R.A."/>
            <person name="Hamilton E.P."/>
            <person name="Orias E."/>
        </authorList>
    </citation>
    <scope>NUCLEOTIDE SEQUENCE [LARGE SCALE GENOMIC DNA]</scope>
    <source>
        <strain evidence="4">SB210</strain>
    </source>
</reference>
<keyword evidence="1" id="KW-0175">Coiled coil</keyword>
<evidence type="ECO:0000313" key="3">
    <source>
        <dbReference type="EMBL" id="EAR86400.2"/>
    </source>
</evidence>
<evidence type="ECO:0000256" key="2">
    <source>
        <dbReference type="SAM" id="MobiDB-lite"/>
    </source>
</evidence>
<evidence type="ECO:0000313" key="4">
    <source>
        <dbReference type="Proteomes" id="UP000009168"/>
    </source>
</evidence>
<dbReference type="RefSeq" id="XP_976889.2">
    <property type="nucleotide sequence ID" value="XM_971796.2"/>
</dbReference>
<evidence type="ECO:0000256" key="1">
    <source>
        <dbReference type="SAM" id="Coils"/>
    </source>
</evidence>
<feature type="region of interest" description="Disordered" evidence="2">
    <location>
        <begin position="264"/>
        <end position="286"/>
    </location>
</feature>
<gene>
    <name evidence="3" type="ORF">TTHERM_00029920</name>
</gene>
<feature type="region of interest" description="Disordered" evidence="2">
    <location>
        <begin position="889"/>
        <end position="915"/>
    </location>
</feature>
<feature type="compositionally biased region" description="Low complexity" evidence="2">
    <location>
        <begin position="264"/>
        <end position="279"/>
    </location>
</feature>
<dbReference type="InParanoid" id="Q22MY1"/>
<keyword evidence="4" id="KW-1185">Reference proteome</keyword>
<sequence>MQVILPSAFIQSKDKKKSIKSTSNSHVGTVIGANNGQFNYSMSPSKSGYLIDGKSVTSLKGQSKNQFNNGIQSFNGQNTNIAQLQQSQNQQPLQGVAYPNTQILLSQSQQQNMYNSNNGHNQTSQNNFQQFNQNQLQLSQQLHQMQQQQQQQQIIQIQQNQQQNQTALSNNAMPSGGNFSQSAHQSSDKKQQNLQLQLQQQLQMQKQSNTFAKFKDLFGSKRLSEANAKQFLENSNFNSITNSSANFNKSSRLTAQLQVSKMTNPQTNQNQNANGVSNNPKSIISPKRQQILSHGYIIEDKKKKTKQFQEGILNQQQQILNLQQQALLSASQPYFKINRDASKQPLPEENTLQNQSNNNQNVAFFSSTTSGSSNQIIIPQNKMNNNQNLAQGNQSSSINAGNYSNAQKQSMSNSINNGPIDYSQSKNIDINKLAEYKKQLESQLENVNNYIDSIKSFSTNPQYKNLTINIDAPQMSQDEKNKLLSKKLSLDEIVVISAPQSVRNTKDSNHNSNSTTQGSTQHINNLVQIFNLDKQNGIAAVSVKDESQQGELNGSTLKNQHNSVNIQAQAISNEAKLVSSQKLFPKTATSRDTTQNQTNGTQQFFMSTKAQQNKTHIKRLTLDSTFSQTLQSQRMPTSNNQLSSILSQSTHHFNQAGQQLIVNPHYVNQNIVQNEQDLGNNLQYQLNKLKERIMKALTNYKKNKESSDKLNQQLIVKISNLQSKNNSQQQILMPSGVQNNVQQHGQTPNQVYHAKSNSFQQLQLPQQAMPLHSFNNQPKLLSQSQQFFLQKNSENQMQSGGQFFNSNALYGNLQSQTNINTQNQNQNPNQMLASEQLKKEYYSNSNNTNQLNQNQVMQQHNGNNSLQQHIVIDSLNLGQNSQNNINYQVSSKNTSQSPPFSTSNKSKNNGGMIVQSPNQNVKQFQFFNGQISNNGQRISNNQINHQQYQQTHQMQQIVEEKMIQ</sequence>
<feature type="region of interest" description="Disordered" evidence="2">
    <location>
        <begin position="165"/>
        <end position="195"/>
    </location>
</feature>
<feature type="coiled-coil region" evidence="1">
    <location>
        <begin position="672"/>
        <end position="706"/>
    </location>
</feature>
<dbReference type="EMBL" id="GG662720">
    <property type="protein sequence ID" value="EAR86400.2"/>
    <property type="molecule type" value="Genomic_DNA"/>
</dbReference>
<dbReference type="AlphaFoldDB" id="Q22MY1"/>
<feature type="compositionally biased region" description="Polar residues" evidence="2">
    <location>
        <begin position="167"/>
        <end position="184"/>
    </location>
</feature>
<name>Q22MY1_TETTS</name>
<organism evidence="3 4">
    <name type="scientific">Tetrahymena thermophila (strain SB210)</name>
    <dbReference type="NCBI Taxonomy" id="312017"/>
    <lineage>
        <taxon>Eukaryota</taxon>
        <taxon>Sar</taxon>
        <taxon>Alveolata</taxon>
        <taxon>Ciliophora</taxon>
        <taxon>Intramacronucleata</taxon>
        <taxon>Oligohymenophorea</taxon>
        <taxon>Hymenostomatida</taxon>
        <taxon>Tetrahymenina</taxon>
        <taxon>Tetrahymenidae</taxon>
        <taxon>Tetrahymena</taxon>
    </lineage>
</organism>